<sequence length="66" mass="8028">MSDRYRKEDEARGEARGFIKGRAKEIICFAKDINYTYEETKARLKQRLNINDDEAENYMKLYWDEK</sequence>
<reference evidence="1 2" key="1">
    <citation type="journal article" date="2021" name="ISME Commun">
        <title>Automated analysis of genomic sequences facilitates high-throughput and comprehensive description of bacteria.</title>
        <authorList>
            <person name="Hitch T.C.A."/>
        </authorList>
    </citation>
    <scope>NUCLEOTIDE SEQUENCE [LARGE SCALE GENOMIC DNA]</scope>
    <source>
        <strain evidence="1 2">Sanger_31</strain>
    </source>
</reference>
<dbReference type="AlphaFoldDB" id="A0AAE3IIB9"/>
<accession>A0AAE3IIB9</accession>
<dbReference type="EMBL" id="JAOQJZ010000011">
    <property type="protein sequence ID" value="MCU6706360.1"/>
    <property type="molecule type" value="Genomic_DNA"/>
</dbReference>
<keyword evidence="2" id="KW-1185">Reference proteome</keyword>
<protein>
    <submittedName>
        <fullName evidence="1">Uncharacterized protein</fullName>
    </submittedName>
</protein>
<evidence type="ECO:0000313" key="1">
    <source>
        <dbReference type="EMBL" id="MCU6706360.1"/>
    </source>
</evidence>
<organism evidence="1 2">
    <name type="scientific">Hominimerdicola aceti</name>
    <dbReference type="NCBI Taxonomy" id="2981726"/>
    <lineage>
        <taxon>Bacteria</taxon>
        <taxon>Bacillati</taxon>
        <taxon>Bacillota</taxon>
        <taxon>Clostridia</taxon>
        <taxon>Eubacteriales</taxon>
        <taxon>Oscillospiraceae</taxon>
        <taxon>Hominimerdicola</taxon>
    </lineage>
</organism>
<proteinExistence type="predicted"/>
<gene>
    <name evidence="1" type="ORF">OCV57_10565</name>
</gene>
<name>A0AAE3IIB9_9FIRM</name>
<dbReference type="Proteomes" id="UP001208131">
    <property type="component" value="Unassembled WGS sequence"/>
</dbReference>
<comment type="caution">
    <text evidence="1">The sequence shown here is derived from an EMBL/GenBank/DDBJ whole genome shotgun (WGS) entry which is preliminary data.</text>
</comment>
<evidence type="ECO:0000313" key="2">
    <source>
        <dbReference type="Proteomes" id="UP001208131"/>
    </source>
</evidence>
<dbReference type="RefSeq" id="WP_267301513.1">
    <property type="nucleotide sequence ID" value="NZ_JAOQJZ010000011.1"/>
</dbReference>